<evidence type="ECO:0000313" key="3">
    <source>
        <dbReference type="Proteomes" id="UP000653305"/>
    </source>
</evidence>
<organism evidence="2 3">
    <name type="scientific">Phtheirospermum japonicum</name>
    <dbReference type="NCBI Taxonomy" id="374723"/>
    <lineage>
        <taxon>Eukaryota</taxon>
        <taxon>Viridiplantae</taxon>
        <taxon>Streptophyta</taxon>
        <taxon>Embryophyta</taxon>
        <taxon>Tracheophyta</taxon>
        <taxon>Spermatophyta</taxon>
        <taxon>Magnoliopsida</taxon>
        <taxon>eudicotyledons</taxon>
        <taxon>Gunneridae</taxon>
        <taxon>Pentapetalae</taxon>
        <taxon>asterids</taxon>
        <taxon>lamiids</taxon>
        <taxon>Lamiales</taxon>
        <taxon>Orobanchaceae</taxon>
        <taxon>Orobanchaceae incertae sedis</taxon>
        <taxon>Phtheirospermum</taxon>
    </lineage>
</organism>
<dbReference type="PANTHER" id="PTHR31459:SF19">
    <property type="entry name" value="DESICCATION-RELATED PROTEIN LEA14-RELATED"/>
    <property type="match status" value="1"/>
</dbReference>
<evidence type="ECO:0000259" key="1">
    <source>
        <dbReference type="Pfam" id="PF03168"/>
    </source>
</evidence>
<evidence type="ECO:0000313" key="2">
    <source>
        <dbReference type="EMBL" id="GFQ07827.1"/>
    </source>
</evidence>
<accession>A0A830D7W8</accession>
<dbReference type="Pfam" id="PF03168">
    <property type="entry name" value="LEA_2"/>
    <property type="match status" value="1"/>
</dbReference>
<dbReference type="OrthoDB" id="588983at2759"/>
<dbReference type="PANTHER" id="PTHR31459">
    <property type="match status" value="1"/>
</dbReference>
<dbReference type="Gene3D" id="2.60.40.1820">
    <property type="match status" value="1"/>
</dbReference>
<name>A0A830D7W8_9LAMI</name>
<comment type="caution">
    <text evidence="2">The sequence shown here is derived from an EMBL/GenBank/DDBJ whole genome shotgun (WGS) entry which is preliminary data.</text>
</comment>
<dbReference type="AlphaFoldDB" id="A0A830D7W8"/>
<feature type="domain" description="Late embryogenesis abundant protein LEA-2 subgroup" evidence="1">
    <location>
        <begin position="43"/>
        <end position="107"/>
    </location>
</feature>
<dbReference type="InterPro" id="IPR045043">
    <property type="entry name" value="Lea14-like"/>
</dbReference>
<dbReference type="GO" id="GO:0005829">
    <property type="term" value="C:cytosol"/>
    <property type="evidence" value="ECO:0007669"/>
    <property type="project" value="TreeGrafter"/>
</dbReference>
<reference evidence="2" key="1">
    <citation type="submission" date="2020-07" db="EMBL/GenBank/DDBJ databases">
        <title>Ethylene signaling mediates host invasion by parasitic plants.</title>
        <authorList>
            <person name="Yoshida S."/>
        </authorList>
    </citation>
    <scope>NUCLEOTIDE SEQUENCE</scope>
    <source>
        <strain evidence="2">Okayama</strain>
    </source>
</reference>
<proteinExistence type="predicted"/>
<dbReference type="Proteomes" id="UP000653305">
    <property type="component" value="Unassembled WGS sequence"/>
</dbReference>
<protein>
    <submittedName>
        <fullName evidence="2">Desiccation protectant protein lea14 homolog</fullName>
    </submittedName>
</protein>
<sequence length="114" mass="12340">MDIIEKAKNYELEKMVNMPTPEATITDIDLKGLGLFGLTLFAKVSVSNPYFVPIPIGEIAYIVKSARRGITSGTIPDPGSLKANYKTMLEVTVKLPHSAVVSLICDIGNDIDCV</sequence>
<gene>
    <name evidence="2" type="ORF">PHJA_002926700</name>
</gene>
<keyword evidence="3" id="KW-1185">Reference proteome</keyword>
<dbReference type="EMBL" id="BMAC01001920">
    <property type="protein sequence ID" value="GFQ07827.1"/>
    <property type="molecule type" value="Genomic_DNA"/>
</dbReference>
<dbReference type="InterPro" id="IPR004864">
    <property type="entry name" value="LEA_2"/>
</dbReference>
<dbReference type="SUPFAM" id="SSF117070">
    <property type="entry name" value="LEA14-like"/>
    <property type="match status" value="1"/>
</dbReference>